<feature type="compositionally biased region" description="Basic and acidic residues" evidence="1">
    <location>
        <begin position="411"/>
        <end position="428"/>
    </location>
</feature>
<feature type="region of interest" description="Disordered" evidence="1">
    <location>
        <begin position="103"/>
        <end position="124"/>
    </location>
</feature>
<evidence type="ECO:0000313" key="2">
    <source>
        <dbReference type="EMBL" id="RKP10211.1"/>
    </source>
</evidence>
<keyword evidence="3" id="KW-1185">Reference proteome</keyword>
<dbReference type="AlphaFoldDB" id="A0A4P9XX16"/>
<gene>
    <name evidence="2" type="ORF">THASP1DRAFT_22049</name>
</gene>
<accession>A0A4P9XX16</accession>
<dbReference type="EMBL" id="KZ992464">
    <property type="protein sequence ID" value="RKP10211.1"/>
    <property type="molecule type" value="Genomic_DNA"/>
</dbReference>
<feature type="region of interest" description="Disordered" evidence="1">
    <location>
        <begin position="64"/>
        <end position="85"/>
    </location>
</feature>
<feature type="compositionally biased region" description="Polar residues" evidence="1">
    <location>
        <begin position="64"/>
        <end position="74"/>
    </location>
</feature>
<dbReference type="Proteomes" id="UP000271241">
    <property type="component" value="Unassembled WGS sequence"/>
</dbReference>
<evidence type="ECO:0000256" key="1">
    <source>
        <dbReference type="SAM" id="MobiDB-lite"/>
    </source>
</evidence>
<feature type="region of interest" description="Disordered" evidence="1">
    <location>
        <begin position="383"/>
        <end position="538"/>
    </location>
</feature>
<protein>
    <submittedName>
        <fullName evidence="2">Uncharacterized protein</fullName>
    </submittedName>
</protein>
<name>A0A4P9XX16_9FUNG</name>
<feature type="compositionally biased region" description="Basic and acidic residues" evidence="1">
    <location>
        <begin position="519"/>
        <end position="538"/>
    </location>
</feature>
<feature type="region of interest" description="Disordered" evidence="1">
    <location>
        <begin position="157"/>
        <end position="213"/>
    </location>
</feature>
<dbReference type="OrthoDB" id="5596711at2759"/>
<organism evidence="2 3">
    <name type="scientific">Thamnocephalis sphaerospora</name>
    <dbReference type="NCBI Taxonomy" id="78915"/>
    <lineage>
        <taxon>Eukaryota</taxon>
        <taxon>Fungi</taxon>
        <taxon>Fungi incertae sedis</taxon>
        <taxon>Zoopagomycota</taxon>
        <taxon>Zoopagomycotina</taxon>
        <taxon>Zoopagomycetes</taxon>
        <taxon>Zoopagales</taxon>
        <taxon>Sigmoideomycetaceae</taxon>
        <taxon>Thamnocephalis</taxon>
    </lineage>
</organism>
<feature type="compositionally biased region" description="Low complexity" evidence="1">
    <location>
        <begin position="167"/>
        <end position="189"/>
    </location>
</feature>
<evidence type="ECO:0000313" key="3">
    <source>
        <dbReference type="Proteomes" id="UP000271241"/>
    </source>
</evidence>
<proteinExistence type="predicted"/>
<sequence>MLLSRLAQNILESMSQIPVDELEFMSRSELLQLCKDHNVDHVEEKSNREIVQLLEALAAERSADNNSVRSWNDSTHGRASLSSATDSDSIMDTLVYTLGFKELPPIPTTEGGNGDSENGSEVEELYEASAIEESAAAPKDGDKPLQSAVLPETAAITAENDSHSEKAVSVASSSPKSSSRSSLVGTPQSSAPPSPQKSARRPPSSVMNRKERANSTVSVIGAAMAAAVANIKDAVAVKSEQSSPRSSVVEPTLNSLAEDRESEAGLDEEPLAKSVPLTARTDSQITLTDKNDAQLDEAHAIRTWLREHGLSAAKISMFEAEEMLEWQVLRAANLDAFRLLGLSVGRSLKLITAIQDQFPEAQRTLSAEQARDLSELIDQRVSHALDSMPRSTSPQSTSRTHTRSSSTARSVTDERLTPERKSTASERRNHNRRSTTPTSPPPFVTSFSLEEMKKSRKYVPPKPLPTLSSAKPWTKPADMPITETRSSLLRKMSRQQIRPNDTPSAEKTPKPRTAHKAARRTEEPAAAEAIKETQETSA</sequence>
<feature type="compositionally biased region" description="Low complexity" evidence="1">
    <location>
        <begin position="390"/>
        <end position="410"/>
    </location>
</feature>
<reference evidence="3" key="1">
    <citation type="journal article" date="2018" name="Nat. Microbiol.">
        <title>Leveraging single-cell genomics to expand the fungal tree of life.</title>
        <authorList>
            <person name="Ahrendt S.R."/>
            <person name="Quandt C.A."/>
            <person name="Ciobanu D."/>
            <person name="Clum A."/>
            <person name="Salamov A."/>
            <person name="Andreopoulos B."/>
            <person name="Cheng J.F."/>
            <person name="Woyke T."/>
            <person name="Pelin A."/>
            <person name="Henrissat B."/>
            <person name="Reynolds N.K."/>
            <person name="Benny G.L."/>
            <person name="Smith M.E."/>
            <person name="James T.Y."/>
            <person name="Grigoriev I.V."/>
        </authorList>
    </citation>
    <scope>NUCLEOTIDE SEQUENCE [LARGE SCALE GENOMIC DNA]</scope>
    <source>
        <strain evidence="3">RSA 1356</strain>
    </source>
</reference>
<feature type="region of interest" description="Disordered" evidence="1">
    <location>
        <begin position="237"/>
        <end position="272"/>
    </location>
</feature>
<feature type="compositionally biased region" description="Polar residues" evidence="1">
    <location>
        <begin position="494"/>
        <end position="505"/>
    </location>
</feature>